<keyword evidence="3" id="KW-1185">Reference proteome</keyword>
<accession>A0A6G1H577</accession>
<sequence length="94" mass="10479">MPRSVMLDFQQRARGQASRGGRGGRAGFANRPRQVYEAAFPEVMARFSFRTVDRDNVSPFGLVLSPMADSEVKKMGEAIARDISAMFQQHTQSL</sequence>
<dbReference type="Proteomes" id="UP000800041">
    <property type="component" value="Unassembled WGS sequence"/>
</dbReference>
<evidence type="ECO:0000313" key="3">
    <source>
        <dbReference type="Proteomes" id="UP000800041"/>
    </source>
</evidence>
<proteinExistence type="predicted"/>
<name>A0A6G1H577_9PEZI</name>
<evidence type="ECO:0000256" key="1">
    <source>
        <dbReference type="SAM" id="MobiDB-lite"/>
    </source>
</evidence>
<dbReference type="EMBL" id="ML977149">
    <property type="protein sequence ID" value="KAF1988159.1"/>
    <property type="molecule type" value="Genomic_DNA"/>
</dbReference>
<organism evidence="2 3">
    <name type="scientific">Aulographum hederae CBS 113979</name>
    <dbReference type="NCBI Taxonomy" id="1176131"/>
    <lineage>
        <taxon>Eukaryota</taxon>
        <taxon>Fungi</taxon>
        <taxon>Dikarya</taxon>
        <taxon>Ascomycota</taxon>
        <taxon>Pezizomycotina</taxon>
        <taxon>Dothideomycetes</taxon>
        <taxon>Pleosporomycetidae</taxon>
        <taxon>Aulographales</taxon>
        <taxon>Aulographaceae</taxon>
    </lineage>
</organism>
<evidence type="ECO:0000313" key="2">
    <source>
        <dbReference type="EMBL" id="KAF1988159.1"/>
    </source>
</evidence>
<feature type="region of interest" description="Disordered" evidence="1">
    <location>
        <begin position="1"/>
        <end position="28"/>
    </location>
</feature>
<protein>
    <submittedName>
        <fullName evidence="2">Uncharacterized protein</fullName>
    </submittedName>
</protein>
<gene>
    <name evidence="2" type="ORF">K402DRAFT_462066</name>
</gene>
<dbReference type="AlphaFoldDB" id="A0A6G1H577"/>
<reference evidence="2" key="1">
    <citation type="journal article" date="2020" name="Stud. Mycol.">
        <title>101 Dothideomycetes genomes: a test case for predicting lifestyles and emergence of pathogens.</title>
        <authorList>
            <person name="Haridas S."/>
            <person name="Albert R."/>
            <person name="Binder M."/>
            <person name="Bloem J."/>
            <person name="Labutti K."/>
            <person name="Salamov A."/>
            <person name="Andreopoulos B."/>
            <person name="Baker S."/>
            <person name="Barry K."/>
            <person name="Bills G."/>
            <person name="Bluhm B."/>
            <person name="Cannon C."/>
            <person name="Castanera R."/>
            <person name="Culley D."/>
            <person name="Daum C."/>
            <person name="Ezra D."/>
            <person name="Gonzalez J."/>
            <person name="Henrissat B."/>
            <person name="Kuo A."/>
            <person name="Liang C."/>
            <person name="Lipzen A."/>
            <person name="Lutzoni F."/>
            <person name="Magnuson J."/>
            <person name="Mondo S."/>
            <person name="Nolan M."/>
            <person name="Ohm R."/>
            <person name="Pangilinan J."/>
            <person name="Park H.-J."/>
            <person name="Ramirez L."/>
            <person name="Alfaro M."/>
            <person name="Sun H."/>
            <person name="Tritt A."/>
            <person name="Yoshinaga Y."/>
            <person name="Zwiers L.-H."/>
            <person name="Turgeon B."/>
            <person name="Goodwin S."/>
            <person name="Spatafora J."/>
            <person name="Crous P."/>
            <person name="Grigoriev I."/>
        </authorList>
    </citation>
    <scope>NUCLEOTIDE SEQUENCE</scope>
    <source>
        <strain evidence="2">CBS 113979</strain>
    </source>
</reference>